<dbReference type="InterPro" id="IPR020084">
    <property type="entry name" value="NUDIX_hydrolase_CS"/>
</dbReference>
<keyword evidence="6" id="KW-1185">Reference proteome</keyword>
<dbReference type="PRINTS" id="PR00502">
    <property type="entry name" value="NUDIXFAMILY"/>
</dbReference>
<name>A0A9W6JVB6_9HYPH</name>
<evidence type="ECO:0000313" key="5">
    <source>
        <dbReference type="EMBL" id="GLK82103.1"/>
    </source>
</evidence>
<dbReference type="Proteomes" id="UP001143330">
    <property type="component" value="Unassembled WGS sequence"/>
</dbReference>
<dbReference type="InterPro" id="IPR015797">
    <property type="entry name" value="NUDIX_hydrolase-like_dom_sf"/>
</dbReference>
<dbReference type="PANTHER" id="PTHR43736">
    <property type="entry name" value="ADP-RIBOSE PYROPHOSPHATASE"/>
    <property type="match status" value="1"/>
</dbReference>
<organism evidence="5 6">
    <name type="scientific">Ancylobacter defluvii</name>
    <dbReference type="NCBI Taxonomy" id="1282440"/>
    <lineage>
        <taxon>Bacteria</taxon>
        <taxon>Pseudomonadati</taxon>
        <taxon>Pseudomonadota</taxon>
        <taxon>Alphaproteobacteria</taxon>
        <taxon>Hyphomicrobiales</taxon>
        <taxon>Xanthobacteraceae</taxon>
        <taxon>Ancylobacter</taxon>
    </lineage>
</organism>
<dbReference type="GO" id="GO:0016787">
    <property type="term" value="F:hydrolase activity"/>
    <property type="evidence" value="ECO:0007669"/>
    <property type="project" value="UniProtKB-KW"/>
</dbReference>
<gene>
    <name evidence="5" type="ORF">GCM10017653_01720</name>
</gene>
<dbReference type="InterPro" id="IPR000086">
    <property type="entry name" value="NUDIX_hydrolase_dom"/>
</dbReference>
<dbReference type="InterPro" id="IPR020476">
    <property type="entry name" value="Nudix_hydrolase"/>
</dbReference>
<evidence type="ECO:0000259" key="4">
    <source>
        <dbReference type="PROSITE" id="PS51462"/>
    </source>
</evidence>
<evidence type="ECO:0000313" key="6">
    <source>
        <dbReference type="Proteomes" id="UP001143330"/>
    </source>
</evidence>
<dbReference type="Pfam" id="PF00293">
    <property type="entry name" value="NUDIX"/>
    <property type="match status" value="1"/>
</dbReference>
<sequence length="164" mass="17340">MAPAEAALLISCEAQYVMSLSNTGIRPVAAVLAVVIRDERILLVRRANPPDQGRWGYPGGRIEWGEAVHAAALRELAEETGIAADSPELIDVLDFIEADPAGTLAHHFAMIAVACRWLSGEGEAADDALETGWFTLADVIGMGRAASDKVEAIARRARGLPPAG</sequence>
<comment type="similarity">
    <text evidence="3">Belongs to the Nudix hydrolase family.</text>
</comment>
<dbReference type="Gene3D" id="3.90.79.10">
    <property type="entry name" value="Nucleoside Triphosphate Pyrophosphohydrolase"/>
    <property type="match status" value="1"/>
</dbReference>
<dbReference type="EMBL" id="BSFM01000001">
    <property type="protein sequence ID" value="GLK82103.1"/>
    <property type="molecule type" value="Genomic_DNA"/>
</dbReference>
<feature type="domain" description="Nudix hydrolase" evidence="4">
    <location>
        <begin position="26"/>
        <end position="157"/>
    </location>
</feature>
<evidence type="ECO:0000256" key="1">
    <source>
        <dbReference type="ARBA" id="ARBA00001946"/>
    </source>
</evidence>
<comment type="cofactor">
    <cofactor evidence="1">
        <name>Mg(2+)</name>
        <dbReference type="ChEBI" id="CHEBI:18420"/>
    </cofactor>
</comment>
<dbReference type="PROSITE" id="PS51462">
    <property type="entry name" value="NUDIX"/>
    <property type="match status" value="1"/>
</dbReference>
<keyword evidence="2 3" id="KW-0378">Hydrolase</keyword>
<dbReference type="CDD" id="cd04673">
    <property type="entry name" value="NUDIX_ADPRase"/>
    <property type="match status" value="1"/>
</dbReference>
<protein>
    <recommendedName>
        <fullName evidence="4">Nudix hydrolase domain-containing protein</fullName>
    </recommendedName>
</protein>
<evidence type="ECO:0000256" key="2">
    <source>
        <dbReference type="ARBA" id="ARBA00022801"/>
    </source>
</evidence>
<dbReference type="SUPFAM" id="SSF55811">
    <property type="entry name" value="Nudix"/>
    <property type="match status" value="1"/>
</dbReference>
<comment type="caution">
    <text evidence="5">The sequence shown here is derived from an EMBL/GenBank/DDBJ whole genome shotgun (WGS) entry which is preliminary data.</text>
</comment>
<dbReference type="AlphaFoldDB" id="A0A9W6JVB6"/>
<reference evidence="5" key="1">
    <citation type="journal article" date="2014" name="Int. J. Syst. Evol. Microbiol.">
        <title>Complete genome sequence of Corynebacterium casei LMG S-19264T (=DSM 44701T), isolated from a smear-ripened cheese.</title>
        <authorList>
            <consortium name="US DOE Joint Genome Institute (JGI-PGF)"/>
            <person name="Walter F."/>
            <person name="Albersmeier A."/>
            <person name="Kalinowski J."/>
            <person name="Ruckert C."/>
        </authorList>
    </citation>
    <scope>NUCLEOTIDE SEQUENCE</scope>
    <source>
        <strain evidence="5">VKM B-2789</strain>
    </source>
</reference>
<evidence type="ECO:0000256" key="3">
    <source>
        <dbReference type="RuleBase" id="RU003476"/>
    </source>
</evidence>
<dbReference type="PANTHER" id="PTHR43736:SF1">
    <property type="entry name" value="DIHYDRONEOPTERIN TRIPHOSPHATE DIPHOSPHATASE"/>
    <property type="match status" value="1"/>
</dbReference>
<accession>A0A9W6JVB6</accession>
<dbReference type="PROSITE" id="PS00893">
    <property type="entry name" value="NUDIX_BOX"/>
    <property type="match status" value="1"/>
</dbReference>
<proteinExistence type="inferred from homology"/>
<reference evidence="5" key="2">
    <citation type="submission" date="2023-01" db="EMBL/GenBank/DDBJ databases">
        <authorList>
            <person name="Sun Q."/>
            <person name="Evtushenko L."/>
        </authorList>
    </citation>
    <scope>NUCLEOTIDE SEQUENCE</scope>
    <source>
        <strain evidence="5">VKM B-2789</strain>
    </source>
</reference>